<evidence type="ECO:0000256" key="1">
    <source>
        <dbReference type="SAM" id="MobiDB-lite"/>
    </source>
</evidence>
<evidence type="ECO:0000313" key="3">
    <source>
        <dbReference type="EMBL" id="MCG2668798.1"/>
    </source>
</evidence>
<dbReference type="InterPro" id="IPR021937">
    <property type="entry name" value="DUF3551"/>
</dbReference>
<proteinExistence type="predicted"/>
<organism evidence="2 5">
    <name type="scientific">Bradyrhizobium zhengyangense</name>
    <dbReference type="NCBI Taxonomy" id="2911009"/>
    <lineage>
        <taxon>Bacteria</taxon>
        <taxon>Pseudomonadati</taxon>
        <taxon>Pseudomonadota</taxon>
        <taxon>Alphaproteobacteria</taxon>
        <taxon>Hyphomicrobiales</taxon>
        <taxon>Nitrobacteraceae</taxon>
        <taxon>Bradyrhizobium</taxon>
    </lineage>
</organism>
<feature type="region of interest" description="Disordered" evidence="1">
    <location>
        <begin position="62"/>
        <end position="132"/>
    </location>
</feature>
<evidence type="ECO:0000313" key="2">
    <source>
        <dbReference type="EMBL" id="MCG2627596.1"/>
    </source>
</evidence>
<dbReference type="Proteomes" id="UP001139012">
    <property type="component" value="Unassembled WGS sequence"/>
</dbReference>
<name>A0A9X1R902_9BRAD</name>
<keyword evidence="4" id="KW-1185">Reference proteome</keyword>
<evidence type="ECO:0000313" key="5">
    <source>
        <dbReference type="Proteomes" id="UP001139054"/>
    </source>
</evidence>
<dbReference type="AlphaFoldDB" id="A0A9X1R902"/>
<accession>A0A9X1R902</accession>
<dbReference type="Proteomes" id="UP001139054">
    <property type="component" value="Unassembled WGS sequence"/>
</dbReference>
<dbReference type="EMBL" id="JAKLUA010000005">
    <property type="protein sequence ID" value="MCG2668798.1"/>
    <property type="molecule type" value="Genomic_DNA"/>
</dbReference>
<dbReference type="Pfam" id="PF12071">
    <property type="entry name" value="DUF3551"/>
    <property type="match status" value="1"/>
</dbReference>
<reference evidence="2" key="1">
    <citation type="submission" date="2022-01" db="EMBL/GenBank/DDBJ databases">
        <title>Genome sequnece data of strain Bradyrhizobium sp. nov.</title>
        <authorList>
            <person name="Zhang J."/>
        </authorList>
    </citation>
    <scope>NUCLEOTIDE SEQUENCE</scope>
    <source>
        <strain evidence="3">WYCCWR 12774</strain>
        <strain evidence="2">WYCCWR 13023</strain>
    </source>
</reference>
<protein>
    <submittedName>
        <fullName evidence="2">DUF3551 domain-containing protein</fullName>
    </submittedName>
</protein>
<dbReference type="EMBL" id="JAKLTY010000007">
    <property type="protein sequence ID" value="MCG2627596.1"/>
    <property type="molecule type" value="Genomic_DNA"/>
</dbReference>
<sequence>MLLASGHARAQRYDPAYPVCLYVVAFGATPYYRCSYHTMDECRASANGQMCVLNPYYGGATAPMKENKRHDRRPVGSRSAAHAETRAYVPPRSPIHSRSAPFNQSNEPYYGASQGYAPGEKQQFLESVRRSL</sequence>
<evidence type="ECO:0000313" key="4">
    <source>
        <dbReference type="Proteomes" id="UP001139012"/>
    </source>
</evidence>
<comment type="caution">
    <text evidence="2">The sequence shown here is derived from an EMBL/GenBank/DDBJ whole genome shotgun (WGS) entry which is preliminary data.</text>
</comment>
<gene>
    <name evidence="3" type="ORF">L6637_17700</name>
    <name evidence="2" type="ORF">L6654_13255</name>
</gene>